<comment type="caution">
    <text evidence="4">The sequence shown here is derived from an EMBL/GenBank/DDBJ whole genome shotgun (WGS) entry which is preliminary data.</text>
</comment>
<evidence type="ECO:0000313" key="4">
    <source>
        <dbReference type="EMBL" id="GAA3941994.1"/>
    </source>
</evidence>
<feature type="domain" description="DUF4124" evidence="3">
    <location>
        <begin position="18"/>
        <end position="74"/>
    </location>
</feature>
<organism evidence="4 5">
    <name type="scientific">Litoribacillus peritrichatus</name>
    <dbReference type="NCBI Taxonomy" id="718191"/>
    <lineage>
        <taxon>Bacteria</taxon>
        <taxon>Pseudomonadati</taxon>
        <taxon>Pseudomonadota</taxon>
        <taxon>Gammaproteobacteria</taxon>
        <taxon>Oceanospirillales</taxon>
        <taxon>Oceanospirillaceae</taxon>
        <taxon>Litoribacillus</taxon>
    </lineage>
</organism>
<proteinExistence type="predicted"/>
<evidence type="ECO:0000256" key="1">
    <source>
        <dbReference type="SAM" id="MobiDB-lite"/>
    </source>
</evidence>
<evidence type="ECO:0000256" key="2">
    <source>
        <dbReference type="SAM" id="SignalP"/>
    </source>
</evidence>
<gene>
    <name evidence="4" type="ORF">GCM10022277_42360</name>
</gene>
<protein>
    <submittedName>
        <fullName evidence="4">DUF4124 domain-containing protein</fullName>
    </submittedName>
</protein>
<dbReference type="InterPro" id="IPR025392">
    <property type="entry name" value="DUF4124"/>
</dbReference>
<name>A0ABP7NBB3_9GAMM</name>
<dbReference type="Pfam" id="PF13511">
    <property type="entry name" value="DUF4124"/>
    <property type="match status" value="1"/>
</dbReference>
<feature type="chain" id="PRO_5045038432" evidence="2">
    <location>
        <begin position="24"/>
        <end position="146"/>
    </location>
</feature>
<evidence type="ECO:0000313" key="5">
    <source>
        <dbReference type="Proteomes" id="UP001501565"/>
    </source>
</evidence>
<reference evidence="5" key="1">
    <citation type="journal article" date="2019" name="Int. J. Syst. Evol. Microbiol.">
        <title>The Global Catalogue of Microorganisms (GCM) 10K type strain sequencing project: providing services to taxonomists for standard genome sequencing and annotation.</title>
        <authorList>
            <consortium name="The Broad Institute Genomics Platform"/>
            <consortium name="The Broad Institute Genome Sequencing Center for Infectious Disease"/>
            <person name="Wu L."/>
            <person name="Ma J."/>
        </authorList>
    </citation>
    <scope>NUCLEOTIDE SEQUENCE [LARGE SCALE GENOMIC DNA]</scope>
    <source>
        <strain evidence="5">JCM 17551</strain>
    </source>
</reference>
<feature type="compositionally biased region" description="Low complexity" evidence="1">
    <location>
        <begin position="70"/>
        <end position="84"/>
    </location>
</feature>
<accession>A0ABP7NBB3</accession>
<dbReference type="EMBL" id="BAABBN010000015">
    <property type="protein sequence ID" value="GAA3941994.1"/>
    <property type="molecule type" value="Genomic_DNA"/>
</dbReference>
<feature type="compositionally biased region" description="Basic and acidic residues" evidence="1">
    <location>
        <begin position="44"/>
        <end position="54"/>
    </location>
</feature>
<feature type="signal peptide" evidence="2">
    <location>
        <begin position="1"/>
        <end position="23"/>
    </location>
</feature>
<dbReference type="RefSeq" id="WP_344800656.1">
    <property type="nucleotide sequence ID" value="NZ_BAABBN010000015.1"/>
</dbReference>
<keyword evidence="5" id="KW-1185">Reference proteome</keyword>
<keyword evidence="2" id="KW-0732">Signal</keyword>
<feature type="region of interest" description="Disordered" evidence="1">
    <location>
        <begin position="38"/>
        <end position="84"/>
    </location>
</feature>
<dbReference type="Proteomes" id="UP001501565">
    <property type="component" value="Unassembled WGS sequence"/>
</dbReference>
<sequence length="146" mass="16072">MKTPKIAFFATVIALNTLLSANAVSDVFYKWVDENGTTHYGSKPSKEHQSDKVRTQGRSSGPVSKMAPKAQASETESASTNSEGTIAYDAEELAKYCTSMKDRLSLMTSSNQIKQRNKDGSVVMLKEEERQAQISEIKQKIADTCN</sequence>
<evidence type="ECO:0000259" key="3">
    <source>
        <dbReference type="Pfam" id="PF13511"/>
    </source>
</evidence>